<keyword evidence="3" id="KW-1185">Reference proteome</keyword>
<gene>
    <name evidence="1" type="ORF">FGRAMPH1_01T25505</name>
</gene>
<accession>A0A0E0SES3</accession>
<dbReference type="EnsemblFungi" id="CEF84936">
    <property type="protein sequence ID" value="CEF84936"/>
    <property type="gene ID" value="FGRRES_20375"/>
</dbReference>
<dbReference type="Proteomes" id="UP000070720">
    <property type="component" value="Chromosome 4"/>
</dbReference>
<organism evidence="1 3">
    <name type="scientific">Gibberella zeae (strain ATCC MYA-4620 / CBS 123657 / FGSC 9075 / NRRL 31084 / PH-1)</name>
    <name type="common">Wheat head blight fungus</name>
    <name type="synonym">Fusarium graminearum</name>
    <dbReference type="NCBI Taxonomy" id="229533"/>
    <lineage>
        <taxon>Eukaryota</taxon>
        <taxon>Fungi</taxon>
        <taxon>Dikarya</taxon>
        <taxon>Ascomycota</taxon>
        <taxon>Pezizomycotina</taxon>
        <taxon>Sordariomycetes</taxon>
        <taxon>Hypocreomycetidae</taxon>
        <taxon>Hypocreales</taxon>
        <taxon>Nectriaceae</taxon>
        <taxon>Fusarium</taxon>
    </lineage>
</organism>
<evidence type="ECO:0000313" key="2">
    <source>
        <dbReference type="EnsemblFungi" id="CEF84936"/>
    </source>
</evidence>
<dbReference type="VEuPathDB" id="FungiDB:FGRAMPH1_01G25505"/>
<proteinExistence type="predicted"/>
<protein>
    <submittedName>
        <fullName evidence="1">Chromosome 4, complete genome</fullName>
    </submittedName>
</protein>
<reference evidence="1 3" key="3">
    <citation type="journal article" date="2015" name="BMC Genomics">
        <title>The completed genome sequence of the pathogenic ascomycete fungus Fusarium graminearum.</title>
        <authorList>
            <person name="King R."/>
            <person name="Urban M."/>
            <person name="Hammond-Kosack M.C."/>
            <person name="Hassani-Pak K."/>
            <person name="Hammond-Kosack K.E."/>
        </authorList>
    </citation>
    <scope>NUCLEOTIDE SEQUENCE [LARGE SCALE GENOMIC DNA]</scope>
    <source>
        <strain evidence="3">ATCC MYA-4620 / CBS 123657 / FGSC 9075 / NRRL 31084 / PH-1</strain>
        <strain evidence="1">PH-1</strain>
    </source>
</reference>
<evidence type="ECO:0000313" key="1">
    <source>
        <dbReference type="EMBL" id="CEF84936.1"/>
    </source>
</evidence>
<sequence>MQQSLIGMLDTDCGNSTAFLIEVFHKTAGNTPRAIAVANCFLRDLSIIICDEEQEYKRMDSKIAKALLSLSRRRERLEQAASL</sequence>
<reference evidence="2" key="4">
    <citation type="submission" date="2017-01" db="UniProtKB">
        <authorList>
            <consortium name="EnsemblFungi"/>
        </authorList>
    </citation>
    <scope>IDENTIFICATION</scope>
    <source>
        <strain evidence="2">PH-1 / ATCC MYA-4620 / FGSC 9075 / NRRL 31084</strain>
    </source>
</reference>
<dbReference type="InParanoid" id="A0A098DSV1"/>
<reference evidence="2 3" key="2">
    <citation type="journal article" date="2010" name="Nature">
        <title>Comparative genomics reveals mobile pathogenicity chromosomes in Fusarium.</title>
        <authorList>
            <person name="Ma L.J."/>
            <person name="van der Does H.C."/>
            <person name="Borkovich K.A."/>
            <person name="Coleman J.J."/>
            <person name="Daboussi M.J."/>
            <person name="Di Pietro A."/>
            <person name="Dufresne M."/>
            <person name="Freitag M."/>
            <person name="Grabherr M."/>
            <person name="Henrissat B."/>
            <person name="Houterman P.M."/>
            <person name="Kang S."/>
            <person name="Shim W.B."/>
            <person name="Woloshuk C."/>
            <person name="Xie X."/>
            <person name="Xu J.R."/>
            <person name="Antoniw J."/>
            <person name="Baker S.E."/>
            <person name="Bluhm B.H."/>
            <person name="Breakspear A."/>
            <person name="Brown D.W."/>
            <person name="Butchko R.A."/>
            <person name="Chapman S."/>
            <person name="Coulson R."/>
            <person name="Coutinho P.M."/>
            <person name="Danchin E.G."/>
            <person name="Diener A."/>
            <person name="Gale L.R."/>
            <person name="Gardiner D.M."/>
            <person name="Goff S."/>
            <person name="Hammond-Kosack K.E."/>
            <person name="Hilburn K."/>
            <person name="Hua-Van A."/>
            <person name="Jonkers W."/>
            <person name="Kazan K."/>
            <person name="Kodira C.D."/>
            <person name="Koehrsen M."/>
            <person name="Kumar L."/>
            <person name="Lee Y.H."/>
            <person name="Li L."/>
            <person name="Manners J.M."/>
            <person name="Miranda-Saavedra D."/>
            <person name="Mukherjee M."/>
            <person name="Park G."/>
            <person name="Park J."/>
            <person name="Park S.Y."/>
            <person name="Proctor R.H."/>
            <person name="Regev A."/>
            <person name="Ruiz-Roldan M.C."/>
            <person name="Sain D."/>
            <person name="Sakthikumar S."/>
            <person name="Sykes S."/>
            <person name="Schwartz D.C."/>
            <person name="Turgeon B.G."/>
            <person name="Wapinski I."/>
            <person name="Yoder O."/>
            <person name="Young S."/>
            <person name="Zeng Q."/>
            <person name="Zhou S."/>
            <person name="Galagan J."/>
            <person name="Cuomo C.A."/>
            <person name="Kistler H.C."/>
            <person name="Rep M."/>
        </authorList>
    </citation>
    <scope>GENOME REANNOTATION</scope>
    <source>
        <strain evidence="3">ATCC MYA-4620 / CBS 123657 / FGSC 9075 / NRRL 31084 / PH-1</strain>
        <strain evidence="2">PH-1 / ATCC MYA-4620 / FGSC 9075 / NRRL 31084</strain>
    </source>
</reference>
<name>A0A098DSV1_GIBZE</name>
<evidence type="ECO:0000313" key="3">
    <source>
        <dbReference type="Proteomes" id="UP000070720"/>
    </source>
</evidence>
<dbReference type="AlphaFoldDB" id="A0A098DSV1"/>
<dbReference type="EMBL" id="HG970335">
    <property type="protein sequence ID" value="CEF84936.1"/>
    <property type="molecule type" value="Genomic_DNA"/>
</dbReference>
<accession>A0A098DSV1</accession>
<reference evidence="2 3" key="1">
    <citation type="journal article" date="2007" name="Science">
        <title>The Fusarium graminearum genome reveals a link between localized polymorphism and pathogen specialization.</title>
        <authorList>
            <person name="Cuomo C.A."/>
            <person name="Gueldener U."/>
            <person name="Xu J.-R."/>
            <person name="Trail F."/>
            <person name="Turgeon B.G."/>
            <person name="Di Pietro A."/>
            <person name="Walton J.D."/>
            <person name="Ma L.-J."/>
            <person name="Baker S.E."/>
            <person name="Rep M."/>
            <person name="Adam G."/>
            <person name="Antoniw J."/>
            <person name="Baldwin T."/>
            <person name="Calvo S.E."/>
            <person name="Chang Y.-L."/>
            <person name="DeCaprio D."/>
            <person name="Gale L.R."/>
            <person name="Gnerre S."/>
            <person name="Goswami R.S."/>
            <person name="Hammond-Kosack K."/>
            <person name="Harris L.J."/>
            <person name="Hilburn K."/>
            <person name="Kennell J.C."/>
            <person name="Kroken S."/>
            <person name="Magnuson J.K."/>
            <person name="Mannhaupt G."/>
            <person name="Mauceli E.W."/>
            <person name="Mewes H.-W."/>
            <person name="Mitterbauer R."/>
            <person name="Muehlbauer G."/>
            <person name="Muensterkoetter M."/>
            <person name="Nelson D."/>
            <person name="O'Donnell K."/>
            <person name="Ouellet T."/>
            <person name="Qi W."/>
            <person name="Quesneville H."/>
            <person name="Roncero M.I.G."/>
            <person name="Seong K.-Y."/>
            <person name="Tetko I.V."/>
            <person name="Urban M."/>
            <person name="Waalwijk C."/>
            <person name="Ward T.J."/>
            <person name="Yao J."/>
            <person name="Birren B.W."/>
            <person name="Kistler H.C."/>
        </authorList>
    </citation>
    <scope>NUCLEOTIDE SEQUENCE [LARGE SCALE GENOMIC DNA]</scope>
    <source>
        <strain evidence="3">ATCC MYA-4620 / CBS 123657 / FGSC 9075 / NRRL 31084 / PH-1</strain>
        <strain evidence="2">PH-1 / ATCC MYA-4620 / FGSC 9075 / NRRL 31084</strain>
    </source>
</reference>